<evidence type="ECO:0000313" key="2">
    <source>
        <dbReference type="EMBL" id="OLL21975.1"/>
    </source>
</evidence>
<gene>
    <name evidence="2" type="ORF">NEOLI_001787</name>
</gene>
<organism evidence="2 3">
    <name type="scientific">Neolecta irregularis (strain DAH-3)</name>
    <dbReference type="NCBI Taxonomy" id="1198029"/>
    <lineage>
        <taxon>Eukaryota</taxon>
        <taxon>Fungi</taxon>
        <taxon>Dikarya</taxon>
        <taxon>Ascomycota</taxon>
        <taxon>Taphrinomycotina</taxon>
        <taxon>Neolectales</taxon>
        <taxon>Neolectaceae</taxon>
        <taxon>Neolecta</taxon>
    </lineage>
</organism>
<dbReference type="PRINTS" id="PR00111">
    <property type="entry name" value="ABHYDROLASE"/>
</dbReference>
<reference evidence="2 3" key="1">
    <citation type="submission" date="2016-04" db="EMBL/GenBank/DDBJ databases">
        <title>Evolutionary innovation and constraint leading to complex multicellularity in the Ascomycota.</title>
        <authorList>
            <person name="Cisse O."/>
            <person name="Nguyen A."/>
            <person name="Hewitt D.A."/>
            <person name="Jedd G."/>
            <person name="Stajich J.E."/>
        </authorList>
    </citation>
    <scope>NUCLEOTIDE SEQUENCE [LARGE SCALE GENOMIC DNA]</scope>
    <source>
        <strain evidence="2 3">DAH-3</strain>
    </source>
</reference>
<dbReference type="AlphaFoldDB" id="A0A1U7LH41"/>
<proteinExistence type="predicted"/>
<name>A0A1U7LH41_NEOID</name>
<feature type="domain" description="Serine aminopeptidase S33" evidence="1">
    <location>
        <begin position="16"/>
        <end position="179"/>
    </location>
</feature>
<keyword evidence="3" id="KW-1185">Reference proteome</keyword>
<dbReference type="InterPro" id="IPR022742">
    <property type="entry name" value="Hydrolase_4"/>
</dbReference>
<accession>A0A1U7LH41</accession>
<dbReference type="InterPro" id="IPR000073">
    <property type="entry name" value="AB_hydrolase_1"/>
</dbReference>
<dbReference type="EMBL" id="LXFE01004042">
    <property type="protein sequence ID" value="OLL21975.1"/>
    <property type="molecule type" value="Genomic_DNA"/>
</dbReference>
<sequence>MLDESFYKRTWSPESSPIADIVFIHGFAEHIDRYQQFFEFLAKKGLRIFAFDQRGFGKTAKTKSQYGVTGGWALALKDIDDAVLMTKKEGIPLFLQGHSMGGALVLEYAIRRPHRHLIDGYISMAPLIELSDTVSSIVLTMANVAAKMMGSFQLRNIVKPQDISRDQTVVEQYKNDPYVFLFIKMDSIDLDSLCHRTGTLKGVGDMLVGGMNLLKPESAKAITKPIVILHGDADKARV</sequence>
<dbReference type="OMA" id="DECTSWI"/>
<evidence type="ECO:0000259" key="1">
    <source>
        <dbReference type="Pfam" id="PF12146"/>
    </source>
</evidence>
<dbReference type="Pfam" id="PF12146">
    <property type="entry name" value="Hydrolase_4"/>
    <property type="match status" value="1"/>
</dbReference>
<dbReference type="InterPro" id="IPR029058">
    <property type="entry name" value="AB_hydrolase_fold"/>
</dbReference>
<dbReference type="OrthoDB" id="10249433at2759"/>
<comment type="caution">
    <text evidence="2">The sequence shown here is derived from an EMBL/GenBank/DDBJ whole genome shotgun (WGS) entry which is preliminary data.</text>
</comment>
<dbReference type="PANTHER" id="PTHR11614">
    <property type="entry name" value="PHOSPHOLIPASE-RELATED"/>
    <property type="match status" value="1"/>
</dbReference>
<protein>
    <submittedName>
        <fullName evidence="2">Putative monoglyceride lipase</fullName>
    </submittedName>
</protein>
<dbReference type="STRING" id="1198029.A0A1U7LH41"/>
<dbReference type="InterPro" id="IPR051044">
    <property type="entry name" value="MAG_DAG_Lipase"/>
</dbReference>
<dbReference type="SUPFAM" id="SSF53474">
    <property type="entry name" value="alpha/beta-Hydrolases"/>
    <property type="match status" value="1"/>
</dbReference>
<dbReference type="Proteomes" id="UP000186594">
    <property type="component" value="Unassembled WGS sequence"/>
</dbReference>
<dbReference type="Gene3D" id="3.40.50.1820">
    <property type="entry name" value="alpha/beta hydrolase"/>
    <property type="match status" value="1"/>
</dbReference>
<evidence type="ECO:0000313" key="3">
    <source>
        <dbReference type="Proteomes" id="UP000186594"/>
    </source>
</evidence>